<reference evidence="2 3" key="1">
    <citation type="submission" date="2020-02" db="EMBL/GenBank/DDBJ databases">
        <title>Balneolaceae bacterium YR4-1, complete genome.</title>
        <authorList>
            <person name="Li Y."/>
            <person name="Wu S."/>
        </authorList>
    </citation>
    <scope>NUCLEOTIDE SEQUENCE [LARGE SCALE GENOMIC DNA]</scope>
    <source>
        <strain evidence="2 3">YR4-1</strain>
    </source>
</reference>
<gene>
    <name evidence="2" type="ORF">G3570_00945</name>
</gene>
<dbReference type="RefSeq" id="WP_165138262.1">
    <property type="nucleotide sequence ID" value="NZ_JAALLT010000001.1"/>
</dbReference>
<keyword evidence="1" id="KW-0472">Membrane</keyword>
<name>A0A6M1SR31_9BACT</name>
<keyword evidence="1" id="KW-0812">Transmembrane</keyword>
<accession>A0A6M1SR31</accession>
<keyword evidence="1" id="KW-1133">Transmembrane helix</keyword>
<feature type="transmembrane region" description="Helical" evidence="1">
    <location>
        <begin position="21"/>
        <end position="42"/>
    </location>
</feature>
<sequence>MSKSNSNKWSTSGILIYLVQFARVITLFWLLMYPVVLLLQILDLTAISIFKLDMTVHLQGLNSYYEFYEQQYPLMHNQVVTLEFTPLGYPMENKWLYYLAYIMQIGLYAAIFYGLTLIKNILSSLKQNNPWDEENSSRLRIISYLLLIAFPYMYSIDWLAYLIAQELSLPTKIHLVPPFFPEWSLLIAGFIVLLVAHLFKQGTRIYEEQKLTI</sequence>
<feature type="transmembrane region" description="Helical" evidence="1">
    <location>
        <begin position="139"/>
        <end position="163"/>
    </location>
</feature>
<dbReference type="EMBL" id="JAALLT010000001">
    <property type="protein sequence ID" value="NGP75182.1"/>
    <property type="molecule type" value="Genomic_DNA"/>
</dbReference>
<evidence type="ECO:0000313" key="2">
    <source>
        <dbReference type="EMBL" id="NGP75182.1"/>
    </source>
</evidence>
<feature type="transmembrane region" description="Helical" evidence="1">
    <location>
        <begin position="183"/>
        <end position="199"/>
    </location>
</feature>
<protein>
    <submittedName>
        <fullName evidence="2">DUF2975 domain-containing protein</fullName>
    </submittedName>
</protein>
<dbReference type="InterPro" id="IPR021354">
    <property type="entry name" value="DUF2975"/>
</dbReference>
<organism evidence="2 3">
    <name type="scientific">Halalkalibaculum roseum</name>
    <dbReference type="NCBI Taxonomy" id="2709311"/>
    <lineage>
        <taxon>Bacteria</taxon>
        <taxon>Pseudomonadati</taxon>
        <taxon>Balneolota</taxon>
        <taxon>Balneolia</taxon>
        <taxon>Balneolales</taxon>
        <taxon>Balneolaceae</taxon>
        <taxon>Halalkalibaculum</taxon>
    </lineage>
</organism>
<evidence type="ECO:0000256" key="1">
    <source>
        <dbReference type="SAM" id="Phobius"/>
    </source>
</evidence>
<dbReference type="AlphaFoldDB" id="A0A6M1SR31"/>
<keyword evidence="3" id="KW-1185">Reference proteome</keyword>
<feature type="transmembrane region" description="Helical" evidence="1">
    <location>
        <begin position="95"/>
        <end position="118"/>
    </location>
</feature>
<proteinExistence type="predicted"/>
<comment type="caution">
    <text evidence="2">The sequence shown here is derived from an EMBL/GenBank/DDBJ whole genome shotgun (WGS) entry which is preliminary data.</text>
</comment>
<evidence type="ECO:0000313" key="3">
    <source>
        <dbReference type="Proteomes" id="UP000473278"/>
    </source>
</evidence>
<dbReference type="Proteomes" id="UP000473278">
    <property type="component" value="Unassembled WGS sequence"/>
</dbReference>
<dbReference type="Pfam" id="PF11188">
    <property type="entry name" value="DUF2975"/>
    <property type="match status" value="1"/>
</dbReference>